<dbReference type="Gene3D" id="1.10.443.10">
    <property type="entry name" value="Intergrase catalytic core"/>
    <property type="match status" value="1"/>
</dbReference>
<keyword evidence="3" id="KW-0233">DNA recombination</keyword>
<dbReference type="InterPro" id="IPR010998">
    <property type="entry name" value="Integrase_recombinase_N"/>
</dbReference>
<dbReference type="InterPro" id="IPR050090">
    <property type="entry name" value="Tyrosine_recombinase_XerCD"/>
</dbReference>
<evidence type="ECO:0000256" key="4">
    <source>
        <dbReference type="PROSITE-ProRule" id="PRU01248"/>
    </source>
</evidence>
<dbReference type="GO" id="GO:0003677">
    <property type="term" value="F:DNA binding"/>
    <property type="evidence" value="ECO:0007669"/>
    <property type="project" value="UniProtKB-UniRule"/>
</dbReference>
<dbReference type="EMBL" id="CP003929">
    <property type="protein sequence ID" value="AGB38043.1"/>
    <property type="molecule type" value="Genomic_DNA"/>
</dbReference>
<dbReference type="GO" id="GO:0006310">
    <property type="term" value="P:DNA recombination"/>
    <property type="evidence" value="ECO:0007669"/>
    <property type="project" value="UniProtKB-KW"/>
</dbReference>
<evidence type="ECO:0000313" key="8">
    <source>
        <dbReference type="Proteomes" id="UP000010878"/>
    </source>
</evidence>
<feature type="region of interest" description="Disordered" evidence="5">
    <location>
        <begin position="315"/>
        <end position="356"/>
    </location>
</feature>
<keyword evidence="2 4" id="KW-0238">DNA-binding</keyword>
<proteinExistence type="predicted"/>
<dbReference type="STRING" id="694430.Natoc_2265"/>
<gene>
    <name evidence="7" type="ORF">Natoc_2265</name>
</gene>
<dbReference type="Gene3D" id="1.10.150.130">
    <property type="match status" value="1"/>
</dbReference>
<dbReference type="Pfam" id="PF02899">
    <property type="entry name" value="Phage_int_SAM_1"/>
    <property type="match status" value="1"/>
</dbReference>
<dbReference type="InterPro" id="IPR013762">
    <property type="entry name" value="Integrase-like_cat_sf"/>
</dbReference>
<dbReference type="InterPro" id="IPR044068">
    <property type="entry name" value="CB"/>
</dbReference>
<accession>L0K1Q1</accession>
<dbReference type="PANTHER" id="PTHR30349">
    <property type="entry name" value="PHAGE INTEGRASE-RELATED"/>
    <property type="match status" value="1"/>
</dbReference>
<dbReference type="SUPFAM" id="SSF56349">
    <property type="entry name" value="DNA breaking-rejoining enzymes"/>
    <property type="match status" value="1"/>
</dbReference>
<dbReference type="eggNOG" id="arCOG01250">
    <property type="taxonomic scope" value="Archaea"/>
</dbReference>
<reference evidence="7 8" key="1">
    <citation type="submission" date="2012-11" db="EMBL/GenBank/DDBJ databases">
        <title>FINISHED of Natronococcus occultus SP4, DSM 3396.</title>
        <authorList>
            <consortium name="DOE Joint Genome Institute"/>
            <person name="Eisen J."/>
            <person name="Huntemann M."/>
            <person name="Wei C.-L."/>
            <person name="Han J."/>
            <person name="Detter J.C."/>
            <person name="Han C."/>
            <person name="Tapia R."/>
            <person name="Chen A."/>
            <person name="Kyrpides N."/>
            <person name="Mavromatis K."/>
            <person name="Markowitz V."/>
            <person name="Szeto E."/>
            <person name="Ivanova N."/>
            <person name="Mikhailova N."/>
            <person name="Ovchinnikova G."/>
            <person name="Pagani I."/>
            <person name="Pati A."/>
            <person name="Goodwin L."/>
            <person name="Nordberg H.P."/>
            <person name="Cantor M.N."/>
            <person name="Hua S.X."/>
            <person name="Woyke T."/>
            <person name="Eisen J."/>
            <person name="Klenk H.-P."/>
            <person name="Klenk H.-P."/>
        </authorList>
    </citation>
    <scope>NUCLEOTIDE SEQUENCE [LARGE SCALE GENOMIC DNA]</scope>
    <source>
        <strain evidence="7 8">SP4</strain>
    </source>
</reference>
<dbReference type="PROSITE" id="PS51900">
    <property type="entry name" value="CB"/>
    <property type="match status" value="1"/>
</dbReference>
<dbReference type="KEGG" id="nou:Natoc_2265"/>
<protein>
    <submittedName>
        <fullName evidence="7">Site-specific recombinase XerD</fullName>
    </submittedName>
</protein>
<evidence type="ECO:0000313" key="7">
    <source>
        <dbReference type="EMBL" id="AGB38043.1"/>
    </source>
</evidence>
<keyword evidence="8" id="KW-1185">Reference proteome</keyword>
<name>L0K1Q1_9EURY</name>
<evidence type="ECO:0000256" key="1">
    <source>
        <dbReference type="ARBA" id="ARBA00022908"/>
    </source>
</evidence>
<dbReference type="GO" id="GO:0015074">
    <property type="term" value="P:DNA integration"/>
    <property type="evidence" value="ECO:0007669"/>
    <property type="project" value="UniProtKB-KW"/>
</dbReference>
<dbReference type="AlphaFoldDB" id="L0K1Q1"/>
<evidence type="ECO:0000259" key="6">
    <source>
        <dbReference type="PROSITE" id="PS51900"/>
    </source>
</evidence>
<keyword evidence="1" id="KW-0229">DNA integration</keyword>
<organism evidence="7 8">
    <name type="scientific">Natronococcus occultus SP4</name>
    <dbReference type="NCBI Taxonomy" id="694430"/>
    <lineage>
        <taxon>Archaea</taxon>
        <taxon>Methanobacteriati</taxon>
        <taxon>Methanobacteriota</taxon>
        <taxon>Stenosarchaea group</taxon>
        <taxon>Halobacteria</taxon>
        <taxon>Halobacteriales</taxon>
        <taxon>Natrialbaceae</taxon>
        <taxon>Natronococcus</taxon>
    </lineage>
</organism>
<dbReference type="InterPro" id="IPR004107">
    <property type="entry name" value="Integrase_SAM-like_N"/>
</dbReference>
<feature type="domain" description="Core-binding (CB)" evidence="6">
    <location>
        <begin position="29"/>
        <end position="113"/>
    </location>
</feature>
<evidence type="ECO:0000256" key="5">
    <source>
        <dbReference type="SAM" id="MobiDB-lite"/>
    </source>
</evidence>
<evidence type="ECO:0000256" key="2">
    <source>
        <dbReference type="ARBA" id="ARBA00023125"/>
    </source>
</evidence>
<dbReference type="InterPro" id="IPR011010">
    <property type="entry name" value="DNA_brk_join_enz"/>
</dbReference>
<sequence>MRVTGTPSAVSRGAIPKMARNSEREYEHITPSEALELYLEEKGQECSPATIRSHRSRLSHFIDWFQQETDYTHVHELGGLDIRRFRSWRFTDHSNDTIATQLDTLRVFCKFLRNIDAIEPTLPEKVESPNRGGQRSNEITAERAKNILTHLDRYQYASLQHTLTHLLWWSMCRVGAVHSIDLDDLDLEDGYITLEHRPETGTSLKNQGESERTISINRETCQILRDYIDQTRPEVTDDYDREPLLASKYGRYHRNTLRNHVYAVTRPCLVRNCPHEEDPETCEAAQTNNDACKCDSSESTHAIRRGSISWHLREETGKQTVSDRADVSPSVIDEHYSTLSDTEKADVRREQLPDSL</sequence>
<dbReference type="Proteomes" id="UP000010878">
    <property type="component" value="Chromosome"/>
</dbReference>
<dbReference type="PANTHER" id="PTHR30349:SF41">
    <property type="entry name" value="INTEGRASE_RECOMBINASE PROTEIN MJ0367-RELATED"/>
    <property type="match status" value="1"/>
</dbReference>
<evidence type="ECO:0000256" key="3">
    <source>
        <dbReference type="ARBA" id="ARBA00023172"/>
    </source>
</evidence>
<dbReference type="HOGENOM" id="CLU_045500_0_0_2"/>